<reference evidence="9" key="1">
    <citation type="journal article" date="2020" name="Stud. Mycol.">
        <title>101 Dothideomycetes genomes: a test case for predicting lifestyles and emergence of pathogens.</title>
        <authorList>
            <person name="Haridas S."/>
            <person name="Albert R."/>
            <person name="Binder M."/>
            <person name="Bloem J."/>
            <person name="Labutti K."/>
            <person name="Salamov A."/>
            <person name="Andreopoulos B."/>
            <person name="Baker S."/>
            <person name="Barry K."/>
            <person name="Bills G."/>
            <person name="Bluhm B."/>
            <person name="Cannon C."/>
            <person name="Castanera R."/>
            <person name="Culley D."/>
            <person name="Daum C."/>
            <person name="Ezra D."/>
            <person name="Gonzalez J."/>
            <person name="Henrissat B."/>
            <person name="Kuo A."/>
            <person name="Liang C."/>
            <person name="Lipzen A."/>
            <person name="Lutzoni F."/>
            <person name="Magnuson J."/>
            <person name="Mondo S."/>
            <person name="Nolan M."/>
            <person name="Ohm R."/>
            <person name="Pangilinan J."/>
            <person name="Park H.-J."/>
            <person name="Ramirez L."/>
            <person name="Alfaro M."/>
            <person name="Sun H."/>
            <person name="Tritt A."/>
            <person name="Yoshinaga Y."/>
            <person name="Zwiers L.-H."/>
            <person name="Turgeon B."/>
            <person name="Goodwin S."/>
            <person name="Spatafora J."/>
            <person name="Crous P."/>
            <person name="Grigoriev I."/>
        </authorList>
    </citation>
    <scope>NUCLEOTIDE SEQUENCE</scope>
    <source>
        <strain evidence="9">CBS 101060</strain>
    </source>
</reference>
<feature type="transmembrane region" description="Helical" evidence="8">
    <location>
        <begin position="354"/>
        <end position="382"/>
    </location>
</feature>
<keyword evidence="2" id="KW-0813">Transport</keyword>
<dbReference type="PANTHER" id="PTHR43549">
    <property type="entry name" value="MULTIDRUG RESISTANCE PROTEIN YPNP-RELATED"/>
    <property type="match status" value="1"/>
</dbReference>
<feature type="transmembrane region" description="Helical" evidence="8">
    <location>
        <begin position="230"/>
        <end position="247"/>
    </location>
</feature>
<name>A0A9P4VRG9_9PEZI</name>
<feature type="transmembrane region" description="Helical" evidence="8">
    <location>
        <begin position="467"/>
        <end position="490"/>
    </location>
</feature>
<feature type="region of interest" description="Disordered" evidence="7">
    <location>
        <begin position="1"/>
        <end position="27"/>
    </location>
</feature>
<comment type="subcellular location">
    <subcellularLocation>
        <location evidence="1">Cell membrane</location>
        <topology evidence="1">Multi-pass membrane protein</topology>
    </subcellularLocation>
</comment>
<sequence length="505" mass="55675">MLPSKDAVISADTVQPQEGDIHEEEQNVSRSKKLYSRERFSGALLFNLVALILPALYGTLSKLWIANLDRSMVVTVDSYTYIGVVAEVINEGLPRAAWLIIGDKSARSLSSRITLSQTLILFQATLGLLVSLIILGAAEEFAGKFVPVEVRQASITYVRISSFSVLSGAIEVAVANATRALDHPDVPVIISLARFATNIVLDLLLISNFHVGSFHPSANTQAGIRLACDYAAATAGLLYFSFIVFKLRRTEQLQDTPRISTRALLVLLRPGIPTFIESAVRNALYLWLITNIVSMGANYATAWGVFVTIRWGLVMVPVLALEATALAFIGHNWGQWREEVGSDVSKARADRSRILGIVRPALISASTALAIEVPLCLFLSFLGCKPFARYISNSDQVATIAAHMWRTIDWCYIFYALSTQIATLLLATVPRWYLYQSLASNLLYVLPWAIVCQVADLKEEDAWTYHAFVFGGSLMFSFFVVVLGVGLWVWKLGRGTLGFDKVRLT</sequence>
<feature type="transmembrane region" description="Helical" evidence="8">
    <location>
        <begin position="40"/>
        <end position="60"/>
    </location>
</feature>
<dbReference type="Proteomes" id="UP000799429">
    <property type="component" value="Unassembled WGS sequence"/>
</dbReference>
<keyword evidence="5 8" id="KW-1133">Transmembrane helix</keyword>
<accession>A0A9P4VRG9</accession>
<proteinExistence type="predicted"/>
<evidence type="ECO:0000313" key="9">
    <source>
        <dbReference type="EMBL" id="KAF2840943.1"/>
    </source>
</evidence>
<evidence type="ECO:0008006" key="11">
    <source>
        <dbReference type="Google" id="ProtNLM"/>
    </source>
</evidence>
<dbReference type="EMBL" id="MU006092">
    <property type="protein sequence ID" value="KAF2840943.1"/>
    <property type="molecule type" value="Genomic_DNA"/>
</dbReference>
<evidence type="ECO:0000313" key="10">
    <source>
        <dbReference type="Proteomes" id="UP000799429"/>
    </source>
</evidence>
<evidence type="ECO:0000256" key="1">
    <source>
        <dbReference type="ARBA" id="ARBA00004651"/>
    </source>
</evidence>
<evidence type="ECO:0000256" key="8">
    <source>
        <dbReference type="SAM" id="Phobius"/>
    </source>
</evidence>
<protein>
    <recommendedName>
        <fullName evidence="11">MATE efflux family protein</fullName>
    </recommendedName>
</protein>
<evidence type="ECO:0000256" key="2">
    <source>
        <dbReference type="ARBA" id="ARBA00022448"/>
    </source>
</evidence>
<dbReference type="GO" id="GO:0005886">
    <property type="term" value="C:plasma membrane"/>
    <property type="evidence" value="ECO:0007669"/>
    <property type="project" value="UniProtKB-SubCell"/>
</dbReference>
<keyword evidence="6 8" id="KW-0472">Membrane</keyword>
<feature type="transmembrane region" description="Helical" evidence="8">
    <location>
        <begin position="186"/>
        <end position="210"/>
    </location>
</feature>
<feature type="transmembrane region" description="Helical" evidence="8">
    <location>
        <begin position="410"/>
        <end position="427"/>
    </location>
</feature>
<keyword evidence="4 8" id="KW-0812">Transmembrane</keyword>
<comment type="caution">
    <text evidence="9">The sequence shown here is derived from an EMBL/GenBank/DDBJ whole genome shotgun (WGS) entry which is preliminary data.</text>
</comment>
<organism evidence="9 10">
    <name type="scientific">Patellaria atrata CBS 101060</name>
    <dbReference type="NCBI Taxonomy" id="1346257"/>
    <lineage>
        <taxon>Eukaryota</taxon>
        <taxon>Fungi</taxon>
        <taxon>Dikarya</taxon>
        <taxon>Ascomycota</taxon>
        <taxon>Pezizomycotina</taxon>
        <taxon>Dothideomycetes</taxon>
        <taxon>Dothideomycetes incertae sedis</taxon>
        <taxon>Patellariales</taxon>
        <taxon>Patellariaceae</taxon>
        <taxon>Patellaria</taxon>
    </lineage>
</organism>
<dbReference type="OrthoDB" id="2119662at2759"/>
<dbReference type="InterPro" id="IPR052031">
    <property type="entry name" value="Membrane_Transporter-Flippase"/>
</dbReference>
<evidence type="ECO:0000256" key="4">
    <source>
        <dbReference type="ARBA" id="ARBA00022692"/>
    </source>
</evidence>
<dbReference type="PANTHER" id="PTHR43549:SF2">
    <property type="entry name" value="MULTIDRUG RESISTANCE PROTEIN NORM-RELATED"/>
    <property type="match status" value="1"/>
</dbReference>
<gene>
    <name evidence="9" type="ORF">M501DRAFT_1010124</name>
</gene>
<evidence type="ECO:0000256" key="5">
    <source>
        <dbReference type="ARBA" id="ARBA00022989"/>
    </source>
</evidence>
<keyword evidence="3" id="KW-1003">Cell membrane</keyword>
<evidence type="ECO:0000256" key="7">
    <source>
        <dbReference type="SAM" id="MobiDB-lite"/>
    </source>
</evidence>
<keyword evidence="10" id="KW-1185">Reference proteome</keyword>
<dbReference type="AlphaFoldDB" id="A0A9P4VRG9"/>
<feature type="transmembrane region" description="Helical" evidence="8">
    <location>
        <begin position="282"/>
        <end position="306"/>
    </location>
</feature>
<evidence type="ECO:0000256" key="3">
    <source>
        <dbReference type="ARBA" id="ARBA00022475"/>
    </source>
</evidence>
<evidence type="ECO:0000256" key="6">
    <source>
        <dbReference type="ARBA" id="ARBA00023136"/>
    </source>
</evidence>
<feature type="transmembrane region" description="Helical" evidence="8">
    <location>
        <begin position="113"/>
        <end position="135"/>
    </location>
</feature>
<feature type="transmembrane region" description="Helical" evidence="8">
    <location>
        <begin position="155"/>
        <end position="174"/>
    </location>
</feature>